<organism evidence="1 2">
    <name type="scientific">Thermotalea metallivorans</name>
    <dbReference type="NCBI Taxonomy" id="520762"/>
    <lineage>
        <taxon>Bacteria</taxon>
        <taxon>Bacillati</taxon>
        <taxon>Bacillota</taxon>
        <taxon>Clostridia</taxon>
        <taxon>Peptostreptococcales</taxon>
        <taxon>Thermotaleaceae</taxon>
        <taxon>Thermotalea</taxon>
    </lineage>
</organism>
<sequence length="58" mass="6577">MDFGGSIMLIVETEWKAIQCLFAVKTELPGIEPAAITIESMERNKQYAVLYCNLLNRI</sequence>
<gene>
    <name evidence="1" type="ORF">AN619_22100</name>
</gene>
<protein>
    <submittedName>
        <fullName evidence="1">Uncharacterized protein</fullName>
    </submittedName>
</protein>
<name>A0A140L2C8_9FIRM</name>
<evidence type="ECO:0000313" key="1">
    <source>
        <dbReference type="EMBL" id="KXG74703.1"/>
    </source>
</evidence>
<proteinExistence type="predicted"/>
<dbReference type="STRING" id="520762.AN619_22100"/>
<dbReference type="Proteomes" id="UP000070456">
    <property type="component" value="Unassembled WGS sequence"/>
</dbReference>
<accession>A0A140L2C8</accession>
<dbReference type="EMBL" id="LOEE01000047">
    <property type="protein sequence ID" value="KXG74703.1"/>
    <property type="molecule type" value="Genomic_DNA"/>
</dbReference>
<evidence type="ECO:0000313" key="2">
    <source>
        <dbReference type="Proteomes" id="UP000070456"/>
    </source>
</evidence>
<keyword evidence="2" id="KW-1185">Reference proteome</keyword>
<dbReference type="AlphaFoldDB" id="A0A140L2C8"/>
<comment type="caution">
    <text evidence="1">The sequence shown here is derived from an EMBL/GenBank/DDBJ whole genome shotgun (WGS) entry which is preliminary data.</text>
</comment>
<reference evidence="1 2" key="1">
    <citation type="submission" date="2015-12" db="EMBL/GenBank/DDBJ databases">
        <title>Draft genome sequence of the thermoanaerobe Thermotalea metallivorans, an isolate from the runoff channel of the Great Artesian Basin, Australia.</title>
        <authorList>
            <person name="Patel B.K."/>
        </authorList>
    </citation>
    <scope>NUCLEOTIDE SEQUENCE [LARGE SCALE GENOMIC DNA]</scope>
    <source>
        <strain evidence="1 2">B2-1</strain>
    </source>
</reference>